<protein>
    <recommendedName>
        <fullName evidence="1">CpXC domain-containing protein</fullName>
    </recommendedName>
</protein>
<sequence length="145" mass="17207">MSKTFNEKIKCPNCGNEQEQIIYASINVELDPELKEKLLHSEINFFKCVFCSKNTLIASDLLYHDPIKEFVIWFKPVGWTDKDTADYKRFKRVIGEDNYFVKPIIMKDFNDFIIMVICYDQNIYRPGTQEAAEQFLEQMRLTNKK</sequence>
<evidence type="ECO:0000259" key="1">
    <source>
        <dbReference type="Pfam" id="PF14353"/>
    </source>
</evidence>
<accession>A0A1G1XPK5</accession>
<reference evidence="2 3" key="1">
    <citation type="journal article" date="2016" name="Nat. Commun.">
        <title>Thousands of microbial genomes shed light on interconnected biogeochemical processes in an aquifer system.</title>
        <authorList>
            <person name="Anantharaman K."/>
            <person name="Brown C.T."/>
            <person name="Hug L.A."/>
            <person name="Sharon I."/>
            <person name="Castelle C.J."/>
            <person name="Probst A.J."/>
            <person name="Thomas B.C."/>
            <person name="Singh A."/>
            <person name="Wilkins M.J."/>
            <person name="Karaoz U."/>
            <person name="Brodie E.L."/>
            <person name="Williams K.H."/>
            <person name="Hubbard S.S."/>
            <person name="Banfield J.F."/>
        </authorList>
    </citation>
    <scope>NUCLEOTIDE SEQUENCE [LARGE SCALE GENOMIC DNA]</scope>
</reference>
<organism evidence="2 3">
    <name type="scientific">Candidatus Buchananbacteria bacterium RBG_13_39_9</name>
    <dbReference type="NCBI Taxonomy" id="1797531"/>
    <lineage>
        <taxon>Bacteria</taxon>
        <taxon>Candidatus Buchananiibacteriota</taxon>
    </lineage>
</organism>
<dbReference type="Pfam" id="PF14353">
    <property type="entry name" value="CpXC"/>
    <property type="match status" value="1"/>
</dbReference>
<proteinExistence type="predicted"/>
<comment type="caution">
    <text evidence="2">The sequence shown here is derived from an EMBL/GenBank/DDBJ whole genome shotgun (WGS) entry which is preliminary data.</text>
</comment>
<feature type="domain" description="CpXC" evidence="1">
    <location>
        <begin position="9"/>
        <end position="77"/>
    </location>
</feature>
<dbReference type="Proteomes" id="UP000176260">
    <property type="component" value="Unassembled WGS sequence"/>
</dbReference>
<gene>
    <name evidence="2" type="ORF">A2Y67_00585</name>
</gene>
<evidence type="ECO:0000313" key="2">
    <source>
        <dbReference type="EMBL" id="OGY41287.1"/>
    </source>
</evidence>
<dbReference type="InterPro" id="IPR025682">
    <property type="entry name" value="CpXC_dom"/>
</dbReference>
<evidence type="ECO:0000313" key="3">
    <source>
        <dbReference type="Proteomes" id="UP000176260"/>
    </source>
</evidence>
<name>A0A1G1XPK5_9BACT</name>
<dbReference type="EMBL" id="MHIA01000031">
    <property type="protein sequence ID" value="OGY41287.1"/>
    <property type="molecule type" value="Genomic_DNA"/>
</dbReference>
<dbReference type="AlphaFoldDB" id="A0A1G1XPK5"/>